<dbReference type="CDD" id="cd06423">
    <property type="entry name" value="CESA_like"/>
    <property type="match status" value="1"/>
</dbReference>
<comment type="similarity">
    <text evidence="1">Belongs to the glycosyltransferase 2 family.</text>
</comment>
<reference evidence="6" key="1">
    <citation type="journal article" date="2019" name="Int. J. Syst. Evol. Microbiol.">
        <title>The Global Catalogue of Microorganisms (GCM) 10K type strain sequencing project: providing services to taxonomists for standard genome sequencing and annotation.</title>
        <authorList>
            <consortium name="The Broad Institute Genomics Platform"/>
            <consortium name="The Broad Institute Genome Sequencing Center for Infectious Disease"/>
            <person name="Wu L."/>
            <person name="Ma J."/>
        </authorList>
    </citation>
    <scope>NUCLEOTIDE SEQUENCE [LARGE SCALE GENOMIC DNA]</scope>
    <source>
        <strain evidence="6">CCM 8681</strain>
    </source>
</reference>
<keyword evidence="3 5" id="KW-0808">Transferase</keyword>
<dbReference type="EMBL" id="BMDQ01000004">
    <property type="protein sequence ID" value="GGI58330.1"/>
    <property type="molecule type" value="Genomic_DNA"/>
</dbReference>
<dbReference type="InterPro" id="IPR001173">
    <property type="entry name" value="Glyco_trans_2-like"/>
</dbReference>
<evidence type="ECO:0000259" key="4">
    <source>
        <dbReference type="Pfam" id="PF00535"/>
    </source>
</evidence>
<dbReference type="PANTHER" id="PTHR43630">
    <property type="entry name" value="POLY-BETA-1,6-N-ACETYL-D-GLUCOSAMINE SYNTHASE"/>
    <property type="match status" value="1"/>
</dbReference>
<evidence type="ECO:0000313" key="6">
    <source>
        <dbReference type="Proteomes" id="UP000624701"/>
    </source>
</evidence>
<evidence type="ECO:0000256" key="3">
    <source>
        <dbReference type="ARBA" id="ARBA00022679"/>
    </source>
</evidence>
<dbReference type="Proteomes" id="UP000624701">
    <property type="component" value="Unassembled WGS sequence"/>
</dbReference>
<comment type="caution">
    <text evidence="5">The sequence shown here is derived from an EMBL/GenBank/DDBJ whole genome shotgun (WGS) entry which is preliminary data.</text>
</comment>
<sequence>MSLRNYSLKFYIVIPAHNEEDSIGLTLDSLINQTHLPSKVVVVNDNSSDGTQAVVERFENKFEWMSSIHMTSSNQHIPGAKVINAFYKGFETLDHNYDIICKFDADIILPSNYLETLNNIFSENKNVGIAGGLAYIKKNNDWVYENISNKDHVRGPFKAYRKACFEAIGGLKQSIGWDTVDTLLAKYHNWEVKTDHNLKIKHLKPTGNAYNKISKYLQGEALYKMRYGIFITVISALKIAFKKRSFRTFYNYIFGYFKGKERIVTKDEGRYIRKIRWKGIFSKLKL</sequence>
<gene>
    <name evidence="5" type="ORF">GCM10011444_26390</name>
</gene>
<protein>
    <submittedName>
        <fullName evidence="5">Glycosyl transferase family 2</fullName>
    </submittedName>
</protein>
<evidence type="ECO:0000256" key="2">
    <source>
        <dbReference type="ARBA" id="ARBA00022676"/>
    </source>
</evidence>
<evidence type="ECO:0000256" key="1">
    <source>
        <dbReference type="ARBA" id="ARBA00006739"/>
    </source>
</evidence>
<dbReference type="InterPro" id="IPR029044">
    <property type="entry name" value="Nucleotide-diphossugar_trans"/>
</dbReference>
<dbReference type="PANTHER" id="PTHR43630:SF1">
    <property type="entry name" value="POLY-BETA-1,6-N-ACETYL-D-GLUCOSAMINE SYNTHASE"/>
    <property type="match status" value="1"/>
</dbReference>
<proteinExistence type="inferred from homology"/>
<evidence type="ECO:0000313" key="5">
    <source>
        <dbReference type="EMBL" id="GGI58330.1"/>
    </source>
</evidence>
<organism evidence="5 6">
    <name type="scientific">Winogradskyella haliclonae</name>
    <dbReference type="NCBI Taxonomy" id="2048558"/>
    <lineage>
        <taxon>Bacteria</taxon>
        <taxon>Pseudomonadati</taxon>
        <taxon>Bacteroidota</taxon>
        <taxon>Flavobacteriia</taxon>
        <taxon>Flavobacteriales</taxon>
        <taxon>Flavobacteriaceae</taxon>
        <taxon>Winogradskyella</taxon>
    </lineage>
</organism>
<keyword evidence="6" id="KW-1185">Reference proteome</keyword>
<dbReference type="Gene3D" id="3.90.550.10">
    <property type="entry name" value="Spore Coat Polysaccharide Biosynthesis Protein SpsA, Chain A"/>
    <property type="match status" value="1"/>
</dbReference>
<name>A0ABQ2C0R4_9FLAO</name>
<dbReference type="SUPFAM" id="SSF53448">
    <property type="entry name" value="Nucleotide-diphospho-sugar transferases"/>
    <property type="match status" value="1"/>
</dbReference>
<dbReference type="Pfam" id="PF00535">
    <property type="entry name" value="Glycos_transf_2"/>
    <property type="match status" value="1"/>
</dbReference>
<accession>A0ABQ2C0R4</accession>
<feature type="domain" description="Glycosyltransferase 2-like" evidence="4">
    <location>
        <begin position="12"/>
        <end position="150"/>
    </location>
</feature>
<dbReference type="GO" id="GO:0016740">
    <property type="term" value="F:transferase activity"/>
    <property type="evidence" value="ECO:0007669"/>
    <property type="project" value="UniProtKB-KW"/>
</dbReference>
<keyword evidence="2" id="KW-0328">Glycosyltransferase</keyword>